<reference evidence="5 6" key="1">
    <citation type="submission" date="2021-08" db="EMBL/GenBank/DDBJ databases">
        <title>Draft Genome Sequence of Phanerochaete sordida strain YK-624.</title>
        <authorList>
            <person name="Mori T."/>
            <person name="Dohra H."/>
            <person name="Suzuki T."/>
            <person name="Kawagishi H."/>
            <person name="Hirai H."/>
        </authorList>
    </citation>
    <scope>NUCLEOTIDE SEQUENCE [LARGE SCALE GENOMIC DNA]</scope>
    <source>
        <strain evidence="5 6">YK-624</strain>
    </source>
</reference>
<feature type="compositionally biased region" description="Polar residues" evidence="1">
    <location>
        <begin position="704"/>
        <end position="718"/>
    </location>
</feature>
<feature type="domain" description="Glutaminase A central" evidence="3">
    <location>
        <begin position="342"/>
        <end position="691"/>
    </location>
</feature>
<name>A0A9P3L7I1_9APHY</name>
<dbReference type="PANTHER" id="PTHR31987:SF1">
    <property type="entry name" value="GLUTAMINASE A"/>
    <property type="match status" value="1"/>
</dbReference>
<dbReference type="OrthoDB" id="3918848at2759"/>
<dbReference type="InterPro" id="IPR033433">
    <property type="entry name" value="GtaA_N"/>
</dbReference>
<keyword evidence="6" id="KW-1185">Reference proteome</keyword>
<evidence type="ECO:0000256" key="1">
    <source>
        <dbReference type="SAM" id="MobiDB-lite"/>
    </source>
</evidence>
<dbReference type="InterPro" id="IPR052743">
    <property type="entry name" value="Glutaminase_GtaA"/>
</dbReference>
<feature type="signal peptide" evidence="2">
    <location>
        <begin position="1"/>
        <end position="20"/>
    </location>
</feature>
<dbReference type="Pfam" id="PF16335">
    <property type="entry name" value="GtaA_6_Hairpin"/>
    <property type="match status" value="1"/>
</dbReference>
<dbReference type="Proteomes" id="UP000703269">
    <property type="component" value="Unassembled WGS sequence"/>
</dbReference>
<dbReference type="Pfam" id="PF17168">
    <property type="entry name" value="DUF5127"/>
    <property type="match status" value="1"/>
</dbReference>
<dbReference type="InterPro" id="IPR032514">
    <property type="entry name" value="GtaA_central"/>
</dbReference>
<feature type="region of interest" description="Disordered" evidence="1">
    <location>
        <begin position="704"/>
        <end position="725"/>
    </location>
</feature>
<dbReference type="AlphaFoldDB" id="A0A9P3L7I1"/>
<organism evidence="5 6">
    <name type="scientific">Phanerochaete sordida</name>
    <dbReference type="NCBI Taxonomy" id="48140"/>
    <lineage>
        <taxon>Eukaryota</taxon>
        <taxon>Fungi</taxon>
        <taxon>Dikarya</taxon>
        <taxon>Basidiomycota</taxon>
        <taxon>Agaricomycotina</taxon>
        <taxon>Agaricomycetes</taxon>
        <taxon>Polyporales</taxon>
        <taxon>Phanerochaetaceae</taxon>
        <taxon>Phanerochaete</taxon>
    </lineage>
</organism>
<protein>
    <submittedName>
        <fullName evidence="5">DUF5127 and DUF4965 domain-containing protein</fullName>
    </submittedName>
</protein>
<dbReference type="EMBL" id="BPQB01000001">
    <property type="protein sequence ID" value="GJE84504.1"/>
    <property type="molecule type" value="Genomic_DNA"/>
</dbReference>
<proteinExistence type="predicted"/>
<evidence type="ECO:0000259" key="3">
    <source>
        <dbReference type="Pfam" id="PF16335"/>
    </source>
</evidence>
<evidence type="ECO:0000313" key="5">
    <source>
        <dbReference type="EMBL" id="GJE84504.1"/>
    </source>
</evidence>
<feature type="chain" id="PRO_5040315471" evidence="2">
    <location>
        <begin position="21"/>
        <end position="725"/>
    </location>
</feature>
<comment type="caution">
    <text evidence="5">The sequence shown here is derived from an EMBL/GenBank/DDBJ whole genome shotgun (WGS) entry which is preliminary data.</text>
</comment>
<evidence type="ECO:0000313" key="6">
    <source>
        <dbReference type="Proteomes" id="UP000703269"/>
    </source>
</evidence>
<evidence type="ECO:0000256" key="2">
    <source>
        <dbReference type="SAM" id="SignalP"/>
    </source>
</evidence>
<evidence type="ECO:0000259" key="4">
    <source>
        <dbReference type="Pfam" id="PF17168"/>
    </source>
</evidence>
<feature type="domain" description="Glutaminase A N-terminal" evidence="4">
    <location>
        <begin position="107"/>
        <end position="337"/>
    </location>
</feature>
<accession>A0A9P3L7I1</accession>
<gene>
    <name evidence="5" type="ORF">PsYK624_005800</name>
</gene>
<keyword evidence="2" id="KW-0732">Signal</keyword>
<sequence>MMAPALLLLQLGALAACAAAAVTWTATPFNPASIPLAVRSPYLSAWLNQGAGTALNADWPHFWTGSILGWAGFIKVDGTTYNFLGVPSVPNVSFQKSVQKSMTFTSTQSTFVMTSGPVDLTVNFFSPVEPTDLVKQSTPFSYLTLTATSTDGKAHSVQLYTDISAEWVTGDNSLTANWSTATGSTLVHQVQLAAQTPFGEVSDHIQQGSAFYATSAASGTTFQTGQDIVVRAQFVNSGKLPNTQDTAFRAVQDDWPVFAFAHDLGSVSGTSSTVVIAVGHARDPAVEYIIAGGKTQSRSLFFWSQFSSASAAISSFLSDYSSALSRAKTFDAKVQADASAISSDYAGIVELSVRQAFGATEITASRNSDGSINTSDILMFMKEISSDGNVNTVDVIFPSWPIFLYTNPTLGKYLLLPLFEYQATGQYPNKWSVHDMGAHYPQALGHNDGNDEAMPVEESGNMLIMTLSYVQKSGDQSLISTYYNLLDQWTQFLITDSLIPANQISTDDFAGSLANQTNLAIKGIVGIKAMSQIASLAGKSSVAANYSSIAASYVTQWQGFATSKTGAHLTLSYGNDASWGLSYNLFGDKLLGLNLFPQSVYTMQTAWYSSHANSFGVPLDTRHTYTKSDWSIWTAAISTTTAVRDLFISAVHKYAADGESSQPLGDWYETVDGSVEGFRARPVVGGHLALLALQTQNVKLNANETSEPSVAAQASNGASKRGLGW</sequence>
<dbReference type="PANTHER" id="PTHR31987">
    <property type="entry name" value="GLUTAMINASE A-RELATED"/>
    <property type="match status" value="1"/>
</dbReference>